<feature type="chain" id="PRO_5011709576" evidence="1">
    <location>
        <begin position="18"/>
        <end position="143"/>
    </location>
</feature>
<reference evidence="3" key="1">
    <citation type="submission" date="2016-10" db="EMBL/GenBank/DDBJ databases">
        <authorList>
            <person name="Varghese N."/>
            <person name="Submissions S."/>
        </authorList>
    </citation>
    <scope>NUCLEOTIDE SEQUENCE [LARGE SCALE GENOMIC DNA]</scope>
    <source>
        <strain evidence="3">DSM 15310</strain>
    </source>
</reference>
<evidence type="ECO:0000256" key="1">
    <source>
        <dbReference type="SAM" id="SignalP"/>
    </source>
</evidence>
<dbReference type="STRING" id="82805.SAMN04487998_2861"/>
<dbReference type="OrthoDB" id="887325at2"/>
<dbReference type="Proteomes" id="UP000198697">
    <property type="component" value="Unassembled WGS sequence"/>
</dbReference>
<accession>A0A1I0HEL8</accession>
<keyword evidence="1" id="KW-0732">Signal</keyword>
<dbReference type="EMBL" id="FOHS01000003">
    <property type="protein sequence ID" value="SET81354.1"/>
    <property type="molecule type" value="Genomic_DNA"/>
</dbReference>
<dbReference type="RefSeq" id="WP_143069833.1">
    <property type="nucleotide sequence ID" value="NZ_FOHS01000003.1"/>
</dbReference>
<sequence length="143" mass="15993">MLRSRSILTLFSLITLASCSSDKTTPTPVLLEGRWNQASHTEFYYDAQGNLLRQIAIPKPTDTPFLIITSTQIEEHANNTVSVVPRYTYTRQQNRLRYSDGTILEITELTANALTLRGPATTLATGPLSDPQGKVVTEKYYSR</sequence>
<dbReference type="PROSITE" id="PS51257">
    <property type="entry name" value="PROKAR_LIPOPROTEIN"/>
    <property type="match status" value="1"/>
</dbReference>
<dbReference type="AlphaFoldDB" id="A0A1I0HEL8"/>
<evidence type="ECO:0000313" key="2">
    <source>
        <dbReference type="EMBL" id="SET81354.1"/>
    </source>
</evidence>
<evidence type="ECO:0000313" key="3">
    <source>
        <dbReference type="Proteomes" id="UP000198697"/>
    </source>
</evidence>
<keyword evidence="3" id="KW-1185">Reference proteome</keyword>
<gene>
    <name evidence="2" type="ORF">SAMN04487998_2861</name>
</gene>
<name>A0A1I0HEL8_9BACT</name>
<feature type="signal peptide" evidence="1">
    <location>
        <begin position="1"/>
        <end position="17"/>
    </location>
</feature>
<protein>
    <submittedName>
        <fullName evidence="2">YD repeat-containing protein</fullName>
    </submittedName>
</protein>
<organism evidence="2 3">
    <name type="scientific">Hymenobacter actinosclerus</name>
    <dbReference type="NCBI Taxonomy" id="82805"/>
    <lineage>
        <taxon>Bacteria</taxon>
        <taxon>Pseudomonadati</taxon>
        <taxon>Bacteroidota</taxon>
        <taxon>Cytophagia</taxon>
        <taxon>Cytophagales</taxon>
        <taxon>Hymenobacteraceae</taxon>
        <taxon>Hymenobacter</taxon>
    </lineage>
</organism>
<proteinExistence type="predicted"/>